<dbReference type="GO" id="GO:0003700">
    <property type="term" value="F:DNA-binding transcription factor activity"/>
    <property type="evidence" value="ECO:0007669"/>
    <property type="project" value="InterPro"/>
</dbReference>
<dbReference type="CDD" id="cd08434">
    <property type="entry name" value="PBP2_GltC_like"/>
    <property type="match status" value="1"/>
</dbReference>
<name>A0A844FNV6_9LACO</name>
<sequence length="306" mass="34872">MNIRHLRFFVELAKTEHMAKSAEKLGISQPSLSYAISSIEEELGVPLFEKNGRNIRLTNYGKIYLEYVKSGLNDLDQGNEYIAELLDINRGHIRVGFTFTMGQDLIPQLIYEFKQEPNTENISFSFVQGTTEELVEKLVNDDLDLVVSSAPNTPALEEEVTITHLVDQEMLAAVPFSNPLAKKDSVSLAELAKYPLIYYSKESGLRKRLDKMFQNAGLTPKIIMETMEDHTIIGFVHWGYGVAVIPHLPQLDPKTVKLLHIEDNVGIHPIFIVKKANHFLTPAVTRFEEFILTYCRKHYNNEHKLV</sequence>
<dbReference type="AlphaFoldDB" id="A0A844FNV6"/>
<comment type="caution">
    <text evidence="6">The sequence shown here is derived from an EMBL/GenBank/DDBJ whole genome shotgun (WGS) entry which is preliminary data.</text>
</comment>
<dbReference type="Proteomes" id="UP000452141">
    <property type="component" value="Unassembled WGS sequence"/>
</dbReference>
<dbReference type="InterPro" id="IPR000847">
    <property type="entry name" value="LysR_HTH_N"/>
</dbReference>
<dbReference type="GO" id="GO:0003677">
    <property type="term" value="F:DNA binding"/>
    <property type="evidence" value="ECO:0007669"/>
    <property type="project" value="UniProtKB-KW"/>
</dbReference>
<dbReference type="Pfam" id="PF00126">
    <property type="entry name" value="HTH_1"/>
    <property type="match status" value="1"/>
</dbReference>
<dbReference type="PRINTS" id="PR00039">
    <property type="entry name" value="HTHLYSR"/>
</dbReference>
<keyword evidence="2" id="KW-0805">Transcription regulation</keyword>
<dbReference type="GO" id="GO:0005829">
    <property type="term" value="C:cytosol"/>
    <property type="evidence" value="ECO:0007669"/>
    <property type="project" value="TreeGrafter"/>
</dbReference>
<dbReference type="InterPro" id="IPR005119">
    <property type="entry name" value="LysR_subst-bd"/>
</dbReference>
<dbReference type="SUPFAM" id="SSF53850">
    <property type="entry name" value="Periplasmic binding protein-like II"/>
    <property type="match status" value="1"/>
</dbReference>
<dbReference type="EMBL" id="VUMW01000016">
    <property type="protein sequence ID" value="MST80086.1"/>
    <property type="molecule type" value="Genomic_DNA"/>
</dbReference>
<dbReference type="SUPFAM" id="SSF46785">
    <property type="entry name" value="Winged helix' DNA-binding domain"/>
    <property type="match status" value="1"/>
</dbReference>
<dbReference type="RefSeq" id="WP_154487002.1">
    <property type="nucleotide sequence ID" value="NZ_VUMW01000016.1"/>
</dbReference>
<protein>
    <submittedName>
        <fullName evidence="6">LysR family transcriptional regulator</fullName>
    </submittedName>
</protein>
<evidence type="ECO:0000256" key="2">
    <source>
        <dbReference type="ARBA" id="ARBA00023015"/>
    </source>
</evidence>
<keyword evidence="4" id="KW-0804">Transcription</keyword>
<evidence type="ECO:0000313" key="6">
    <source>
        <dbReference type="EMBL" id="MST80086.1"/>
    </source>
</evidence>
<comment type="similarity">
    <text evidence="1">Belongs to the LysR transcriptional regulatory family.</text>
</comment>
<dbReference type="PROSITE" id="PS50931">
    <property type="entry name" value="HTH_LYSR"/>
    <property type="match status" value="1"/>
</dbReference>
<organism evidence="6 7">
    <name type="scientific">Lactobacillus equicursoris</name>
    <dbReference type="NCBI Taxonomy" id="420645"/>
    <lineage>
        <taxon>Bacteria</taxon>
        <taxon>Bacillati</taxon>
        <taxon>Bacillota</taxon>
        <taxon>Bacilli</taxon>
        <taxon>Lactobacillales</taxon>
        <taxon>Lactobacillaceae</taxon>
        <taxon>Lactobacillus</taxon>
    </lineage>
</organism>
<proteinExistence type="inferred from homology"/>
<reference evidence="6 7" key="1">
    <citation type="submission" date="2019-08" db="EMBL/GenBank/DDBJ databases">
        <title>In-depth cultivation of the pig gut microbiome towards novel bacterial diversity and tailored functional studies.</title>
        <authorList>
            <person name="Wylensek D."/>
            <person name="Hitch T.C.A."/>
            <person name="Clavel T."/>
        </authorList>
    </citation>
    <scope>NUCLEOTIDE SEQUENCE [LARGE SCALE GENOMIC DNA]</scope>
    <source>
        <strain evidence="6 7">WCA-470BD-2E</strain>
    </source>
</reference>
<dbReference type="Pfam" id="PF03466">
    <property type="entry name" value="LysR_substrate"/>
    <property type="match status" value="1"/>
</dbReference>
<evidence type="ECO:0000259" key="5">
    <source>
        <dbReference type="PROSITE" id="PS50931"/>
    </source>
</evidence>
<dbReference type="Gene3D" id="1.10.10.10">
    <property type="entry name" value="Winged helix-like DNA-binding domain superfamily/Winged helix DNA-binding domain"/>
    <property type="match status" value="1"/>
</dbReference>
<dbReference type="PANTHER" id="PTHR30419:SF28">
    <property type="entry name" value="HTH-TYPE TRANSCRIPTIONAL REGULATOR BSDA"/>
    <property type="match status" value="1"/>
</dbReference>
<dbReference type="FunFam" id="1.10.10.10:FF:000001">
    <property type="entry name" value="LysR family transcriptional regulator"/>
    <property type="match status" value="1"/>
</dbReference>
<keyword evidence="3" id="KW-0238">DNA-binding</keyword>
<dbReference type="InterPro" id="IPR036390">
    <property type="entry name" value="WH_DNA-bd_sf"/>
</dbReference>
<gene>
    <name evidence="6" type="ORF">FYJ61_06385</name>
</gene>
<evidence type="ECO:0000256" key="4">
    <source>
        <dbReference type="ARBA" id="ARBA00023163"/>
    </source>
</evidence>
<dbReference type="InterPro" id="IPR050950">
    <property type="entry name" value="HTH-type_LysR_regulators"/>
</dbReference>
<dbReference type="PANTHER" id="PTHR30419">
    <property type="entry name" value="HTH-TYPE TRANSCRIPTIONAL REGULATOR YBHD"/>
    <property type="match status" value="1"/>
</dbReference>
<evidence type="ECO:0000256" key="3">
    <source>
        <dbReference type="ARBA" id="ARBA00023125"/>
    </source>
</evidence>
<dbReference type="Gene3D" id="3.40.190.290">
    <property type="match status" value="1"/>
</dbReference>
<evidence type="ECO:0000256" key="1">
    <source>
        <dbReference type="ARBA" id="ARBA00009437"/>
    </source>
</evidence>
<dbReference type="InterPro" id="IPR036388">
    <property type="entry name" value="WH-like_DNA-bd_sf"/>
</dbReference>
<feature type="domain" description="HTH lysR-type" evidence="5">
    <location>
        <begin position="1"/>
        <end position="58"/>
    </location>
</feature>
<accession>A0A844FNV6</accession>
<evidence type="ECO:0000313" key="7">
    <source>
        <dbReference type="Proteomes" id="UP000452141"/>
    </source>
</evidence>